<dbReference type="Pfam" id="PF02518">
    <property type="entry name" value="HATPase_c"/>
    <property type="match status" value="1"/>
</dbReference>
<evidence type="ECO:0000256" key="4">
    <source>
        <dbReference type="ARBA" id="ARBA00022553"/>
    </source>
</evidence>
<dbReference type="AlphaFoldDB" id="A0A5C6U1K7"/>
<dbReference type="Pfam" id="PF00672">
    <property type="entry name" value="HAMP"/>
    <property type="match status" value="1"/>
</dbReference>
<dbReference type="EC" id="2.7.13.3" evidence="3"/>
<proteinExistence type="predicted"/>
<dbReference type="NCBIfam" id="TIGR00229">
    <property type="entry name" value="sensory_box"/>
    <property type="match status" value="1"/>
</dbReference>
<sequence>MAAGDYATRLPGSPVQELDDVSQAFNRMAEAVQTQLQALADGERYLRGLIDTMSEALVVVDRDLRMLDCNEAMARLAGVSREVFLTRGDALSEAVMVDAEGRELRQEERPVARAVKTGLPQRGALLRTRRPDGTTIWITMNATPLRREPDGAVYGAFATVSDVTRHVEAEQQLRGINERLEQRVRERTAELQQAKEAAEAANQAKERVPLRHEPRAAHATERDPRLRAAAVDDAGRRGTAAARAPDRVGRLAPARADQRRARPRPHRGRRDEHLAGAGGARRAGRQRDVDGAAAGRRARGDAGGTGRHRRRSLGAGRPPPVAPVMTNLLSNAVKYNHRGGSVQVAVGVDAAGQRTIAVRDTGRGFTPEQLAHLFEPFQRFVEPHEAIEGTGIGLVITRRWSS</sequence>
<feature type="domain" description="Histidine kinase" evidence="9">
    <location>
        <begin position="324"/>
        <end position="402"/>
    </location>
</feature>
<organism evidence="13 14">
    <name type="scientific">Piscinibacter aquaticus</name>
    <dbReference type="NCBI Taxonomy" id="392597"/>
    <lineage>
        <taxon>Bacteria</taxon>
        <taxon>Pseudomonadati</taxon>
        <taxon>Pseudomonadota</taxon>
        <taxon>Betaproteobacteria</taxon>
        <taxon>Burkholderiales</taxon>
        <taxon>Sphaerotilaceae</taxon>
        <taxon>Piscinibacter</taxon>
    </lineage>
</organism>
<evidence type="ECO:0000256" key="8">
    <source>
        <dbReference type="SAM" id="MobiDB-lite"/>
    </source>
</evidence>
<dbReference type="InterPro" id="IPR035965">
    <property type="entry name" value="PAS-like_dom_sf"/>
</dbReference>
<evidence type="ECO:0000313" key="13">
    <source>
        <dbReference type="EMBL" id="TXC66777.1"/>
    </source>
</evidence>
<evidence type="ECO:0000259" key="9">
    <source>
        <dbReference type="PROSITE" id="PS50109"/>
    </source>
</evidence>
<feature type="domain" description="PAS" evidence="10">
    <location>
        <begin position="42"/>
        <end position="118"/>
    </location>
</feature>
<keyword evidence="6" id="KW-0418">Kinase</keyword>
<dbReference type="Pfam" id="PF08448">
    <property type="entry name" value="PAS_4"/>
    <property type="match status" value="1"/>
</dbReference>
<evidence type="ECO:0000259" key="11">
    <source>
        <dbReference type="PROSITE" id="PS50113"/>
    </source>
</evidence>
<keyword evidence="7" id="KW-0472">Membrane</keyword>
<keyword evidence="5" id="KW-0808">Transferase</keyword>
<dbReference type="Gene3D" id="3.30.450.20">
    <property type="entry name" value="PAS domain"/>
    <property type="match status" value="1"/>
</dbReference>
<dbReference type="CDD" id="cd00130">
    <property type="entry name" value="PAS"/>
    <property type="match status" value="1"/>
</dbReference>
<comment type="caution">
    <text evidence="13">The sequence shown here is derived from an EMBL/GenBank/DDBJ whole genome shotgun (WGS) entry which is preliminary data.</text>
</comment>
<dbReference type="GO" id="GO:0016020">
    <property type="term" value="C:membrane"/>
    <property type="evidence" value="ECO:0007669"/>
    <property type="project" value="UniProtKB-SubCell"/>
</dbReference>
<gene>
    <name evidence="13" type="ORF">FSC37_16100</name>
</gene>
<dbReference type="InterPro" id="IPR003660">
    <property type="entry name" value="HAMP_dom"/>
</dbReference>
<reference evidence="13 14" key="1">
    <citation type="submission" date="2019-08" db="EMBL/GenBank/DDBJ databases">
        <authorList>
            <person name="Khan S.A."/>
            <person name="Jeon C.O."/>
            <person name="Jeong S.E."/>
        </authorList>
    </citation>
    <scope>NUCLEOTIDE SEQUENCE [LARGE SCALE GENOMIC DNA]</scope>
    <source>
        <strain evidence="14">IMCC1728</strain>
    </source>
</reference>
<dbReference type="PROSITE" id="PS50109">
    <property type="entry name" value="HIS_KIN"/>
    <property type="match status" value="1"/>
</dbReference>
<accession>A0A5C6U1K7</accession>
<keyword evidence="4" id="KW-0597">Phosphoprotein</keyword>
<dbReference type="SUPFAM" id="SSF55874">
    <property type="entry name" value="ATPase domain of HSP90 chaperone/DNA topoisomerase II/histidine kinase"/>
    <property type="match status" value="1"/>
</dbReference>
<dbReference type="InterPro" id="IPR050351">
    <property type="entry name" value="BphY/WalK/GraS-like"/>
</dbReference>
<dbReference type="GO" id="GO:0000156">
    <property type="term" value="F:phosphorelay response regulator activity"/>
    <property type="evidence" value="ECO:0007669"/>
    <property type="project" value="TreeGrafter"/>
</dbReference>
<dbReference type="InterPro" id="IPR003594">
    <property type="entry name" value="HATPase_dom"/>
</dbReference>
<dbReference type="GO" id="GO:0007234">
    <property type="term" value="P:osmosensory signaling via phosphorelay pathway"/>
    <property type="evidence" value="ECO:0007669"/>
    <property type="project" value="TreeGrafter"/>
</dbReference>
<dbReference type="PROSITE" id="PS50885">
    <property type="entry name" value="HAMP"/>
    <property type="match status" value="1"/>
</dbReference>
<evidence type="ECO:0000256" key="6">
    <source>
        <dbReference type="ARBA" id="ARBA00022777"/>
    </source>
</evidence>
<dbReference type="EMBL" id="VOPW01000001">
    <property type="protein sequence ID" value="TXC66777.1"/>
    <property type="molecule type" value="Genomic_DNA"/>
</dbReference>
<feature type="region of interest" description="Disordered" evidence="8">
    <location>
        <begin position="192"/>
        <end position="322"/>
    </location>
</feature>
<dbReference type="PRINTS" id="PR00344">
    <property type="entry name" value="BCTRLSENSOR"/>
</dbReference>
<feature type="compositionally biased region" description="Low complexity" evidence="8">
    <location>
        <begin position="192"/>
        <end position="203"/>
    </location>
</feature>
<dbReference type="PANTHER" id="PTHR42878">
    <property type="entry name" value="TWO-COMPONENT HISTIDINE KINASE"/>
    <property type="match status" value="1"/>
</dbReference>
<name>A0A5C6U1K7_9BURK</name>
<dbReference type="Proteomes" id="UP000321832">
    <property type="component" value="Unassembled WGS sequence"/>
</dbReference>
<protein>
    <recommendedName>
        <fullName evidence="3">histidine kinase</fullName>
        <ecNumber evidence="3">2.7.13.3</ecNumber>
    </recommendedName>
</protein>
<dbReference type="InterPro" id="IPR036890">
    <property type="entry name" value="HATPase_C_sf"/>
</dbReference>
<dbReference type="SMART" id="SM00387">
    <property type="entry name" value="HATPase_c"/>
    <property type="match status" value="1"/>
</dbReference>
<dbReference type="PROSITE" id="PS50113">
    <property type="entry name" value="PAC"/>
    <property type="match status" value="1"/>
</dbReference>
<dbReference type="InterPro" id="IPR005467">
    <property type="entry name" value="His_kinase_dom"/>
</dbReference>
<dbReference type="PANTHER" id="PTHR42878:SF15">
    <property type="entry name" value="BACTERIOPHYTOCHROME"/>
    <property type="match status" value="1"/>
</dbReference>
<evidence type="ECO:0000256" key="7">
    <source>
        <dbReference type="ARBA" id="ARBA00023136"/>
    </source>
</evidence>
<keyword evidence="14" id="KW-1185">Reference proteome</keyword>
<dbReference type="InterPro" id="IPR000700">
    <property type="entry name" value="PAS-assoc_C"/>
</dbReference>
<dbReference type="SMART" id="SM00091">
    <property type="entry name" value="PAS"/>
    <property type="match status" value="1"/>
</dbReference>
<feature type="domain" description="HAMP" evidence="12">
    <location>
        <begin position="1"/>
        <end position="37"/>
    </location>
</feature>
<dbReference type="Gene3D" id="3.30.565.10">
    <property type="entry name" value="Histidine kinase-like ATPase, C-terminal domain"/>
    <property type="match status" value="1"/>
</dbReference>
<feature type="compositionally biased region" description="Low complexity" evidence="8">
    <location>
        <begin position="227"/>
        <end position="243"/>
    </location>
</feature>
<evidence type="ECO:0000256" key="3">
    <source>
        <dbReference type="ARBA" id="ARBA00012438"/>
    </source>
</evidence>
<feature type="compositionally biased region" description="Basic and acidic residues" evidence="8">
    <location>
        <begin position="204"/>
        <end position="226"/>
    </location>
</feature>
<dbReference type="CDD" id="cd06225">
    <property type="entry name" value="HAMP"/>
    <property type="match status" value="1"/>
</dbReference>
<evidence type="ECO:0000313" key="14">
    <source>
        <dbReference type="Proteomes" id="UP000321832"/>
    </source>
</evidence>
<dbReference type="PROSITE" id="PS50112">
    <property type="entry name" value="PAS"/>
    <property type="match status" value="1"/>
</dbReference>
<evidence type="ECO:0000259" key="12">
    <source>
        <dbReference type="PROSITE" id="PS50885"/>
    </source>
</evidence>
<evidence type="ECO:0000259" key="10">
    <source>
        <dbReference type="PROSITE" id="PS50112"/>
    </source>
</evidence>
<dbReference type="GO" id="GO:0004673">
    <property type="term" value="F:protein histidine kinase activity"/>
    <property type="evidence" value="ECO:0007669"/>
    <property type="project" value="UniProtKB-EC"/>
</dbReference>
<evidence type="ECO:0000256" key="2">
    <source>
        <dbReference type="ARBA" id="ARBA00004370"/>
    </source>
</evidence>
<feature type="domain" description="PAC" evidence="11">
    <location>
        <begin position="122"/>
        <end position="175"/>
    </location>
</feature>
<evidence type="ECO:0000256" key="1">
    <source>
        <dbReference type="ARBA" id="ARBA00000085"/>
    </source>
</evidence>
<dbReference type="GO" id="GO:0030295">
    <property type="term" value="F:protein kinase activator activity"/>
    <property type="evidence" value="ECO:0007669"/>
    <property type="project" value="TreeGrafter"/>
</dbReference>
<evidence type="ECO:0000256" key="5">
    <source>
        <dbReference type="ARBA" id="ARBA00022679"/>
    </source>
</evidence>
<dbReference type="InterPro" id="IPR013656">
    <property type="entry name" value="PAS_4"/>
</dbReference>
<comment type="subcellular location">
    <subcellularLocation>
        <location evidence="2">Membrane</location>
    </subcellularLocation>
</comment>
<dbReference type="InterPro" id="IPR004358">
    <property type="entry name" value="Sig_transdc_His_kin-like_C"/>
</dbReference>
<dbReference type="InterPro" id="IPR000014">
    <property type="entry name" value="PAS"/>
</dbReference>
<comment type="catalytic activity">
    <reaction evidence="1">
        <text>ATP + protein L-histidine = ADP + protein N-phospho-L-histidine.</text>
        <dbReference type="EC" id="2.7.13.3"/>
    </reaction>
</comment>
<dbReference type="SUPFAM" id="SSF55785">
    <property type="entry name" value="PYP-like sensor domain (PAS domain)"/>
    <property type="match status" value="1"/>
</dbReference>